<dbReference type="Proteomes" id="UP000274843">
    <property type="component" value="Unassembled WGS sequence"/>
</dbReference>
<evidence type="ECO:0000313" key="5">
    <source>
        <dbReference type="EMBL" id="ROS38062.1"/>
    </source>
</evidence>
<reference evidence="5 6" key="1">
    <citation type="submission" date="2018-11" db="EMBL/GenBank/DDBJ databases">
        <title>Sequencing the genomes of 1000 actinobacteria strains.</title>
        <authorList>
            <person name="Klenk H.-P."/>
        </authorList>
    </citation>
    <scope>NUCLEOTIDE SEQUENCE [LARGE SCALE GENOMIC DNA]</scope>
    <source>
        <strain evidence="5 6">DSM 44348</strain>
    </source>
</reference>
<keyword evidence="6" id="KW-1185">Reference proteome</keyword>
<dbReference type="InterPro" id="IPR006016">
    <property type="entry name" value="UspA"/>
</dbReference>
<feature type="domain" description="UspA" evidence="4">
    <location>
        <begin position="7"/>
        <end position="143"/>
    </location>
</feature>
<comment type="caution">
    <text evidence="5">The sequence shown here is derived from an EMBL/GenBank/DDBJ whole genome shotgun (WGS) entry which is preliminary data.</text>
</comment>
<accession>A0A3N2GNA0</accession>
<dbReference type="EMBL" id="RKHY01000001">
    <property type="protein sequence ID" value="ROS38062.1"/>
    <property type="molecule type" value="Genomic_DNA"/>
</dbReference>
<evidence type="ECO:0000256" key="2">
    <source>
        <dbReference type="ARBA" id="ARBA00022741"/>
    </source>
</evidence>
<organism evidence="5 6">
    <name type="scientific">Amycolatopsis thermoflava</name>
    <dbReference type="NCBI Taxonomy" id="84480"/>
    <lineage>
        <taxon>Bacteria</taxon>
        <taxon>Bacillati</taxon>
        <taxon>Actinomycetota</taxon>
        <taxon>Actinomycetes</taxon>
        <taxon>Pseudonocardiales</taxon>
        <taxon>Pseudonocardiaceae</taxon>
        <taxon>Amycolatopsis</taxon>
        <taxon>Amycolatopsis methanolica group</taxon>
    </lineage>
</organism>
<dbReference type="AlphaFoldDB" id="A0A3N2GNA0"/>
<evidence type="ECO:0000313" key="6">
    <source>
        <dbReference type="Proteomes" id="UP000274843"/>
    </source>
</evidence>
<dbReference type="GO" id="GO:0005524">
    <property type="term" value="F:ATP binding"/>
    <property type="evidence" value="ECO:0007669"/>
    <property type="project" value="UniProtKB-KW"/>
</dbReference>
<name>A0A3N2GNA0_9PSEU</name>
<dbReference type="Gene3D" id="3.40.50.620">
    <property type="entry name" value="HUPs"/>
    <property type="match status" value="2"/>
</dbReference>
<proteinExistence type="inferred from homology"/>
<feature type="domain" description="UspA" evidence="4">
    <location>
        <begin position="151"/>
        <end position="286"/>
    </location>
</feature>
<dbReference type="Pfam" id="PF00582">
    <property type="entry name" value="Usp"/>
    <property type="match status" value="2"/>
</dbReference>
<comment type="similarity">
    <text evidence="1">Belongs to the universal stress protein A family.</text>
</comment>
<protein>
    <submittedName>
        <fullName evidence="5">Nucleotide-binding universal stress UspA family protein</fullName>
    </submittedName>
</protein>
<evidence type="ECO:0000256" key="3">
    <source>
        <dbReference type="ARBA" id="ARBA00022840"/>
    </source>
</evidence>
<evidence type="ECO:0000259" key="4">
    <source>
        <dbReference type="Pfam" id="PF00582"/>
    </source>
</evidence>
<dbReference type="SUPFAM" id="SSF52402">
    <property type="entry name" value="Adenine nucleotide alpha hydrolases-like"/>
    <property type="match status" value="2"/>
</dbReference>
<dbReference type="InterPro" id="IPR006015">
    <property type="entry name" value="Universal_stress_UspA"/>
</dbReference>
<gene>
    <name evidence="5" type="ORF">EDD35_0326</name>
</gene>
<keyword evidence="3" id="KW-0067">ATP-binding</keyword>
<keyword evidence="2" id="KW-0547">Nucleotide-binding</keyword>
<evidence type="ECO:0000256" key="1">
    <source>
        <dbReference type="ARBA" id="ARBA00008791"/>
    </source>
</evidence>
<dbReference type="PRINTS" id="PR01438">
    <property type="entry name" value="UNVRSLSTRESS"/>
</dbReference>
<dbReference type="PANTHER" id="PTHR46268">
    <property type="entry name" value="STRESS RESPONSE PROTEIN NHAX"/>
    <property type="match status" value="1"/>
</dbReference>
<dbReference type="InterPro" id="IPR014729">
    <property type="entry name" value="Rossmann-like_a/b/a_fold"/>
</dbReference>
<sequence length="290" mass="30414">MSSVGGMADEIVVGVDGSAAALDAVRWAAGEAALRKLALRLVYAADVTGGRFDGGLPVPQSFFDELQRAGQQLLADAAAVAGEVTVSTEMPLEPAVPLLLECSRTARMVVLGSSGRGGFTGMLAGSTAVSVSAHASCPVAVVRGRPDAAGPVVVGVDGSPTSEEALKVAFDEAAWREVPLVAVHAWSDADYGVPLPAADLDWAEVEREQRRLLAERLAGRQERYPDVRVERVVVRDRPRDELLARSRDAQLVVVGSRGRGGFRGLVLGSTSQALIHHADCPVLVVRPQVA</sequence>
<dbReference type="PANTHER" id="PTHR46268:SF27">
    <property type="entry name" value="UNIVERSAL STRESS PROTEIN RV2623"/>
    <property type="match status" value="1"/>
</dbReference>